<dbReference type="EMBL" id="CP136137">
    <property type="protein sequence ID" value="WYY06955.1"/>
    <property type="molecule type" value="Genomic_DNA"/>
</dbReference>
<evidence type="ECO:0000313" key="2">
    <source>
        <dbReference type="EMBL" id="WYY06955.1"/>
    </source>
</evidence>
<sequence>MSSPADRSPGVFHRDPATAVLVARIGLIDGRIEAAALTALADAVADVGADHIQLTAHHRLEVHGIADRHVGEFGDRLADAGLGAPLAVPVHREGDGMDPQVGWFAHGDGLVRVGAVTAHGRLSAEQAKYAGAIGVPVTITRRREIVIDGIGEAVADTVVRVLAPLGFIFDANSEWASPAAVD</sequence>
<evidence type="ECO:0000313" key="3">
    <source>
        <dbReference type="Proteomes" id="UP001479933"/>
    </source>
</evidence>
<feature type="domain" description="Nitrite/Sulfite reductase ferredoxin-like" evidence="1">
    <location>
        <begin position="22"/>
        <end position="78"/>
    </location>
</feature>
<dbReference type="Proteomes" id="UP001479933">
    <property type="component" value="Chromosome"/>
</dbReference>
<dbReference type="InterPro" id="IPR005117">
    <property type="entry name" value="NiRdtase/SiRdtase_haem-b_fer"/>
</dbReference>
<name>A0ABZ2U055_9ACTN</name>
<dbReference type="InterPro" id="IPR036136">
    <property type="entry name" value="Nit/Sulf_reduc_fer-like_dom_sf"/>
</dbReference>
<dbReference type="RefSeq" id="WP_066172216.1">
    <property type="nucleotide sequence ID" value="NZ_CP136137.1"/>
</dbReference>
<dbReference type="Pfam" id="PF03460">
    <property type="entry name" value="NIR_SIR_ferr"/>
    <property type="match status" value="1"/>
</dbReference>
<reference evidence="2 3" key="1">
    <citation type="journal article" date="2023" name="Virus Evol.">
        <title>Computational host range prediction-The good, the bad, and the ugly.</title>
        <authorList>
            <person name="Howell A.A."/>
            <person name="Versoza C.J."/>
            <person name="Pfeifer S.P."/>
        </authorList>
    </citation>
    <scope>NUCLEOTIDE SEQUENCE [LARGE SCALE GENOMIC DNA]</scope>
    <source>
        <strain evidence="2 3">1610/1b</strain>
    </source>
</reference>
<keyword evidence="3" id="KW-1185">Reference proteome</keyword>
<accession>A0ABZ2U055</accession>
<protein>
    <recommendedName>
        <fullName evidence="1">Nitrite/Sulfite reductase ferredoxin-like domain-containing protein</fullName>
    </recommendedName>
</protein>
<proteinExistence type="predicted"/>
<evidence type="ECO:0000259" key="1">
    <source>
        <dbReference type="Pfam" id="PF03460"/>
    </source>
</evidence>
<organism evidence="2 3">
    <name type="scientific">Gordonia hydrophobica</name>
    <dbReference type="NCBI Taxonomy" id="40516"/>
    <lineage>
        <taxon>Bacteria</taxon>
        <taxon>Bacillati</taxon>
        <taxon>Actinomycetota</taxon>
        <taxon>Actinomycetes</taxon>
        <taxon>Mycobacteriales</taxon>
        <taxon>Gordoniaceae</taxon>
        <taxon>Gordonia</taxon>
    </lineage>
</organism>
<gene>
    <name evidence="2" type="ORF">RVF87_18290</name>
</gene>
<dbReference type="SUPFAM" id="SSF55124">
    <property type="entry name" value="Nitrite/Sulfite reductase N-terminal domain-like"/>
    <property type="match status" value="2"/>
</dbReference>
<dbReference type="Gene3D" id="3.90.480.20">
    <property type="match status" value="1"/>
</dbReference>